<accession>A0ABP8VW85</accession>
<evidence type="ECO:0000256" key="1">
    <source>
        <dbReference type="SAM" id="Phobius"/>
    </source>
</evidence>
<keyword evidence="3" id="KW-1185">Reference proteome</keyword>
<comment type="caution">
    <text evidence="2">The sequence shown here is derived from an EMBL/GenBank/DDBJ whole genome shotgun (WGS) entry which is preliminary data.</text>
</comment>
<dbReference type="RefSeq" id="WP_345377644.1">
    <property type="nucleotide sequence ID" value="NZ_BAABIC010000001.1"/>
</dbReference>
<feature type="transmembrane region" description="Helical" evidence="1">
    <location>
        <begin position="94"/>
        <end position="112"/>
    </location>
</feature>
<keyword evidence="1" id="KW-0472">Membrane</keyword>
<dbReference type="InterPro" id="IPR025325">
    <property type="entry name" value="DUF4231"/>
</dbReference>
<keyword evidence="1" id="KW-0812">Transmembrane</keyword>
<protein>
    <recommendedName>
        <fullName evidence="4">SMODS and SLOG-associating 2TM effector domain-containing protein</fullName>
    </recommendedName>
</protein>
<sequence length="168" mass="18546">MRRPALLARFPSLRSLRARNTSVLDPAVAAEYPLLAADIELADEIVGPEFAAADQAALVQQNRYRRQQVVIILGTAVLTGLGGLQAVFPDERWPGIMLAVLGLLLAFAGRAAGELRALDTFLDERIKAERLKSAYFRYLSRTGRYADADRTTRLRRAVVAIKRGEEPV</sequence>
<gene>
    <name evidence="2" type="ORF">GCM10023215_01410</name>
</gene>
<evidence type="ECO:0000313" key="3">
    <source>
        <dbReference type="Proteomes" id="UP001500325"/>
    </source>
</evidence>
<dbReference type="Proteomes" id="UP001500325">
    <property type="component" value="Unassembled WGS sequence"/>
</dbReference>
<dbReference type="Pfam" id="PF14015">
    <property type="entry name" value="DUF4231"/>
    <property type="match status" value="1"/>
</dbReference>
<feature type="transmembrane region" description="Helical" evidence="1">
    <location>
        <begin position="69"/>
        <end position="88"/>
    </location>
</feature>
<evidence type="ECO:0008006" key="4">
    <source>
        <dbReference type="Google" id="ProtNLM"/>
    </source>
</evidence>
<dbReference type="EMBL" id="BAABIC010000001">
    <property type="protein sequence ID" value="GAA4673630.1"/>
    <property type="molecule type" value="Genomic_DNA"/>
</dbReference>
<evidence type="ECO:0000313" key="2">
    <source>
        <dbReference type="EMBL" id="GAA4673630.1"/>
    </source>
</evidence>
<name>A0ABP8VW85_9PSEU</name>
<keyword evidence="1" id="KW-1133">Transmembrane helix</keyword>
<proteinExistence type="predicted"/>
<organism evidence="2 3">
    <name type="scientific">Pseudonocardia yuanmonensis</name>
    <dbReference type="NCBI Taxonomy" id="1095914"/>
    <lineage>
        <taxon>Bacteria</taxon>
        <taxon>Bacillati</taxon>
        <taxon>Actinomycetota</taxon>
        <taxon>Actinomycetes</taxon>
        <taxon>Pseudonocardiales</taxon>
        <taxon>Pseudonocardiaceae</taxon>
        <taxon>Pseudonocardia</taxon>
    </lineage>
</organism>
<reference evidence="3" key="1">
    <citation type="journal article" date="2019" name="Int. J. Syst. Evol. Microbiol.">
        <title>The Global Catalogue of Microorganisms (GCM) 10K type strain sequencing project: providing services to taxonomists for standard genome sequencing and annotation.</title>
        <authorList>
            <consortium name="The Broad Institute Genomics Platform"/>
            <consortium name="The Broad Institute Genome Sequencing Center for Infectious Disease"/>
            <person name="Wu L."/>
            <person name="Ma J."/>
        </authorList>
    </citation>
    <scope>NUCLEOTIDE SEQUENCE [LARGE SCALE GENOMIC DNA]</scope>
    <source>
        <strain evidence="3">JCM 18055</strain>
    </source>
</reference>